<dbReference type="Proteomes" id="UP001369086">
    <property type="component" value="Unassembled WGS sequence"/>
</dbReference>
<evidence type="ECO:0000313" key="6">
    <source>
        <dbReference type="Proteomes" id="UP001369086"/>
    </source>
</evidence>
<evidence type="ECO:0000259" key="4">
    <source>
        <dbReference type="PROSITE" id="PS50157"/>
    </source>
</evidence>
<reference evidence="5 6" key="1">
    <citation type="submission" date="2021-05" db="EMBL/GenBank/DDBJ databases">
        <authorList>
            <person name="Zahm M."/>
            <person name="Klopp C."/>
            <person name="Cabau C."/>
            <person name="Kuhl H."/>
            <person name="Suciu R."/>
            <person name="Ciorpac M."/>
            <person name="Holostenco D."/>
            <person name="Gessner J."/>
            <person name="Wuertz S."/>
            <person name="Hohne C."/>
            <person name="Stock M."/>
            <person name="Gislard M."/>
            <person name="Lluch J."/>
            <person name="Milhes M."/>
            <person name="Lampietro C."/>
            <person name="Lopez Roques C."/>
            <person name="Donnadieu C."/>
            <person name="Du K."/>
            <person name="Schartl M."/>
            <person name="Guiguen Y."/>
        </authorList>
    </citation>
    <scope>NUCLEOTIDE SEQUENCE [LARGE SCALE GENOMIC DNA]</scope>
    <source>
        <strain evidence="5">Hh-F2</strain>
        <tissue evidence="5">Blood</tissue>
    </source>
</reference>
<dbReference type="Gene3D" id="3.30.710.10">
    <property type="entry name" value="Potassium Channel Kv1.1, Chain A"/>
    <property type="match status" value="1"/>
</dbReference>
<dbReference type="PANTHER" id="PTHR46105:SF13">
    <property type="entry name" value="ZINC FINGER AND BTB DOMAIN-CONTAINING PROTEIN 9"/>
    <property type="match status" value="1"/>
</dbReference>
<dbReference type="PANTHER" id="PTHR46105">
    <property type="entry name" value="AGAP004733-PA"/>
    <property type="match status" value="1"/>
</dbReference>
<dbReference type="PROSITE" id="PS50157">
    <property type="entry name" value="ZINC_FINGER_C2H2_2"/>
    <property type="match status" value="2"/>
</dbReference>
<evidence type="ECO:0000259" key="3">
    <source>
        <dbReference type="PROSITE" id="PS50097"/>
    </source>
</evidence>
<feature type="region of interest" description="Disordered" evidence="2">
    <location>
        <begin position="284"/>
        <end position="334"/>
    </location>
</feature>
<comment type="caution">
    <text evidence="5">The sequence shown here is derived from an EMBL/GenBank/DDBJ whole genome shotgun (WGS) entry which is preliminary data.</text>
</comment>
<dbReference type="Pfam" id="PF00651">
    <property type="entry name" value="BTB"/>
    <property type="match status" value="1"/>
</dbReference>
<feature type="domain" description="C2H2-type" evidence="4">
    <location>
        <begin position="465"/>
        <end position="487"/>
    </location>
</feature>
<dbReference type="InterPro" id="IPR036236">
    <property type="entry name" value="Znf_C2H2_sf"/>
</dbReference>
<organism evidence="5 6">
    <name type="scientific">Huso huso</name>
    <name type="common">Beluga</name>
    <name type="synonym">Acipenser huso</name>
    <dbReference type="NCBI Taxonomy" id="61971"/>
    <lineage>
        <taxon>Eukaryota</taxon>
        <taxon>Metazoa</taxon>
        <taxon>Chordata</taxon>
        <taxon>Craniata</taxon>
        <taxon>Vertebrata</taxon>
        <taxon>Euteleostomi</taxon>
        <taxon>Actinopterygii</taxon>
        <taxon>Chondrostei</taxon>
        <taxon>Acipenseriformes</taxon>
        <taxon>Acipenseridae</taxon>
        <taxon>Huso</taxon>
    </lineage>
</organism>
<dbReference type="EMBL" id="JAHFZB010000038">
    <property type="protein sequence ID" value="KAK6469528.1"/>
    <property type="molecule type" value="Genomic_DNA"/>
</dbReference>
<feature type="region of interest" description="Disordered" evidence="2">
    <location>
        <begin position="148"/>
        <end position="208"/>
    </location>
</feature>
<dbReference type="InterPro" id="IPR000210">
    <property type="entry name" value="BTB/POZ_dom"/>
</dbReference>
<keyword evidence="1" id="KW-0863">Zinc-finger</keyword>
<evidence type="ECO:0000313" key="5">
    <source>
        <dbReference type="EMBL" id="KAK6469528.1"/>
    </source>
</evidence>
<keyword evidence="1" id="KW-0479">Metal-binding</keyword>
<feature type="compositionally biased region" description="Low complexity" evidence="2">
    <location>
        <begin position="165"/>
        <end position="179"/>
    </location>
</feature>
<feature type="domain" description="C2H2-type" evidence="4">
    <location>
        <begin position="493"/>
        <end position="521"/>
    </location>
</feature>
<keyword evidence="6" id="KW-1185">Reference proteome</keyword>
<keyword evidence="1" id="KW-0862">Zinc</keyword>
<feature type="domain" description="BTB" evidence="3">
    <location>
        <begin position="33"/>
        <end position="102"/>
    </location>
</feature>
<dbReference type="PROSITE" id="PS50097">
    <property type="entry name" value="BTB"/>
    <property type="match status" value="1"/>
</dbReference>
<dbReference type="Gene3D" id="3.30.160.60">
    <property type="entry name" value="Classic Zinc Finger"/>
    <property type="match status" value="1"/>
</dbReference>
<dbReference type="SUPFAM" id="SSF57667">
    <property type="entry name" value="beta-beta-alpha zinc fingers"/>
    <property type="match status" value="1"/>
</dbReference>
<feature type="compositionally biased region" description="Low complexity" evidence="2">
    <location>
        <begin position="310"/>
        <end position="328"/>
    </location>
</feature>
<dbReference type="InterPro" id="IPR050457">
    <property type="entry name" value="ZnFinger_BTB_dom_contain"/>
</dbReference>
<name>A0ABR0YAT8_HUSHU</name>
<dbReference type="PROSITE" id="PS00028">
    <property type="entry name" value="ZINC_FINGER_C2H2_1"/>
    <property type="match status" value="1"/>
</dbReference>
<dbReference type="SMART" id="SM00355">
    <property type="entry name" value="ZnF_C2H2"/>
    <property type="match status" value="2"/>
</dbReference>
<evidence type="ECO:0000256" key="2">
    <source>
        <dbReference type="SAM" id="MobiDB-lite"/>
    </source>
</evidence>
<dbReference type="SMART" id="SM00225">
    <property type="entry name" value="BTB"/>
    <property type="match status" value="1"/>
</dbReference>
<accession>A0ABR0YAT8</accession>
<gene>
    <name evidence="5" type="ORF">HHUSO_G31796</name>
</gene>
<dbReference type="InterPro" id="IPR013087">
    <property type="entry name" value="Znf_C2H2_type"/>
</dbReference>
<evidence type="ECO:0000256" key="1">
    <source>
        <dbReference type="PROSITE-ProRule" id="PRU00042"/>
    </source>
</evidence>
<protein>
    <submittedName>
        <fullName evidence="5">Zinc finger and BTB domain-containing protein 9-like</fullName>
    </submittedName>
</protein>
<sequence>MALDQFELRLDFLQYSTSLLSQLNQHRLGGHFCDVTVHSCDGGVFRAHTAVLAAASRYFHDQFLLHAGKGEELVLVLPEAVETGVFERVLDCAYTGSLRMVLESSEPRGIAAKLGAYLTAASFLQMWHVVDRCNELLLKVGGADTAVGSAQQASPGSFHPKPSHSENQSPSSSTSNAHPPRCRASRGSSESHWERLQGASTQGMDTKEDNCCSSFQPFASGDSVVDVSHIKVELLEEKPFREVADGMSVVSDTKPLPPSLPANSLSNIPAAPTLEQLQGISAVGGHGPTQLPQTAPRHRGPGYQESVCGSSVSSVQSSPHPVQSPSLQGFSSLHTHPPELIATHANANHSVGVPACCLPEFLAPSTLGSDTACPNSSFGVVYGAGNNGPPSLLAPGSLLYSKASSAVALQTSAKAHPSAPSVLHAQVDRISRFGKRVFGCLCGKRFPERGRRDRHVLLKLSARPFGCPQCNKSFKLKHHLTEHMILHMERPLYSCESCGKTFKMIECFQRHRENCLQRGRQ</sequence>
<dbReference type="InterPro" id="IPR011333">
    <property type="entry name" value="SKP1/BTB/POZ_sf"/>
</dbReference>
<dbReference type="SUPFAM" id="SSF54695">
    <property type="entry name" value="POZ domain"/>
    <property type="match status" value="1"/>
</dbReference>
<proteinExistence type="predicted"/>